<dbReference type="AlphaFoldDB" id="A0A1H4TPY7"/>
<dbReference type="PANTHER" id="PTHR43272:SF32">
    <property type="entry name" value="AMP-DEPENDENT SYNTHETASE_LIGASE DOMAIN-CONTAINING PROTEIN"/>
    <property type="match status" value="1"/>
</dbReference>
<reference evidence="5 6" key="1">
    <citation type="submission" date="2016-10" db="EMBL/GenBank/DDBJ databases">
        <authorList>
            <person name="de Groot N.N."/>
        </authorList>
    </citation>
    <scope>NUCLEOTIDE SEQUENCE [LARGE SCALE GENOMIC DNA]</scope>
    <source>
        <strain evidence="5 6">MT12</strain>
    </source>
</reference>
<dbReference type="SUPFAM" id="SSF56801">
    <property type="entry name" value="Acetyl-CoA synthetase-like"/>
    <property type="match status" value="1"/>
</dbReference>
<evidence type="ECO:0000259" key="4">
    <source>
        <dbReference type="Pfam" id="PF00501"/>
    </source>
</evidence>
<name>A0A1H4TPY7_9BRAD</name>
<dbReference type="InterPro" id="IPR000873">
    <property type="entry name" value="AMP-dep_synth/lig_dom"/>
</dbReference>
<evidence type="ECO:0000256" key="2">
    <source>
        <dbReference type="ARBA" id="ARBA00022832"/>
    </source>
</evidence>
<dbReference type="RefSeq" id="WP_092115510.1">
    <property type="nucleotide sequence ID" value="NZ_FNTH01000001.1"/>
</dbReference>
<dbReference type="CDD" id="cd17641">
    <property type="entry name" value="LC_FACS_bac1"/>
    <property type="match status" value="1"/>
</dbReference>
<dbReference type="PANTHER" id="PTHR43272">
    <property type="entry name" value="LONG-CHAIN-FATTY-ACID--COA LIGASE"/>
    <property type="match status" value="1"/>
</dbReference>
<evidence type="ECO:0000313" key="6">
    <source>
        <dbReference type="Proteomes" id="UP000198992"/>
    </source>
</evidence>
<dbReference type="InterPro" id="IPR042099">
    <property type="entry name" value="ANL_N_sf"/>
</dbReference>
<keyword evidence="3" id="KW-0443">Lipid metabolism</keyword>
<dbReference type="GO" id="GO:0016020">
    <property type="term" value="C:membrane"/>
    <property type="evidence" value="ECO:0007669"/>
    <property type="project" value="TreeGrafter"/>
</dbReference>
<evidence type="ECO:0000256" key="1">
    <source>
        <dbReference type="ARBA" id="ARBA00022598"/>
    </source>
</evidence>
<dbReference type="GO" id="GO:0004467">
    <property type="term" value="F:long-chain fatty acid-CoA ligase activity"/>
    <property type="evidence" value="ECO:0007669"/>
    <property type="project" value="TreeGrafter"/>
</dbReference>
<dbReference type="Proteomes" id="UP000198992">
    <property type="component" value="Unassembled WGS sequence"/>
</dbReference>
<dbReference type="Gene3D" id="3.40.50.12780">
    <property type="entry name" value="N-terminal domain of ligase-like"/>
    <property type="match status" value="1"/>
</dbReference>
<dbReference type="Pfam" id="PF23562">
    <property type="entry name" value="AMP-binding_C_3"/>
    <property type="match status" value="1"/>
</dbReference>
<dbReference type="OrthoDB" id="9803968at2"/>
<organism evidence="5 6">
    <name type="scientific">Bradyrhizobium erythrophlei</name>
    <dbReference type="NCBI Taxonomy" id="1437360"/>
    <lineage>
        <taxon>Bacteria</taxon>
        <taxon>Pseudomonadati</taxon>
        <taxon>Pseudomonadota</taxon>
        <taxon>Alphaproteobacteria</taxon>
        <taxon>Hyphomicrobiales</taxon>
        <taxon>Nitrobacteraceae</taxon>
        <taxon>Bradyrhizobium</taxon>
    </lineage>
</organism>
<accession>A0A1H4TPY7</accession>
<evidence type="ECO:0000313" key="5">
    <source>
        <dbReference type="EMBL" id="SEC58553.1"/>
    </source>
</evidence>
<dbReference type="EMBL" id="FNTH01000001">
    <property type="protein sequence ID" value="SEC58553.1"/>
    <property type="molecule type" value="Genomic_DNA"/>
</dbReference>
<gene>
    <name evidence="5" type="ORF">SAMN05444164_2204</name>
</gene>
<keyword evidence="2" id="KW-0276">Fatty acid metabolism</keyword>
<keyword evidence="1" id="KW-0436">Ligase</keyword>
<evidence type="ECO:0000256" key="3">
    <source>
        <dbReference type="ARBA" id="ARBA00023098"/>
    </source>
</evidence>
<protein>
    <submittedName>
        <fullName evidence="5">Long-chain acyl-CoA synthetase</fullName>
    </submittedName>
</protein>
<feature type="domain" description="AMP-dependent synthetase/ligase" evidence="4">
    <location>
        <begin position="21"/>
        <end position="431"/>
    </location>
</feature>
<proteinExistence type="predicted"/>
<dbReference type="Pfam" id="PF00501">
    <property type="entry name" value="AMP-binding"/>
    <property type="match status" value="1"/>
</dbReference>
<sequence length="642" mass="71691">MMDYAGRAAQADTFPKMLRLNAREHGGEIALREKDFGLWREFTWNDYQTRTHDFALGMVELGLGRGDVIGIIGDNRPDWVAAEIASHAIGAMSLGLYRDVLDEEASYLLVYGEAKLVFAEDEEQVDKLLCLADRVPNLKHIVYSDPRGMRKYDDPRLMEASKLVALGRDRAAREPGLYERLVDATRGEDVAILCTTSGTTANPKLAMLSAGRVLRHCATYLAFDPKGPDDEYVSVLPLPWIMEQIYALGKALLSRMKVNFVEEPDTMMNDFREIAPTFVLFAPRVWESIAADVRAGVMDASPFKQQLYDLGMKTGLAALAEGKRSVFADQVLFRALRDRLGFTRLRSAATGGAALGPDTFKFFQVMGVPLRTLYGQTELLGAYTLHPEGKVDPDTTGVPMADNIEIRIDNADVNGVGEIVVRHPNMFHGYYKNPEASVADIRDGWMHSGDAGYYNDNRQLVVIDRIKDLAETSRGERFSPQFIENKLKFSPYVAEAVVLGAGRDALAAMICIRYSIISKWAEKNRISFTTYTDLSSRPEVYALLKKEVETVNATLPPAQRISRFLLLYKELDADDGELTRTRKVRRGVINEKYADIIEAIYRGKANIPVDTVIRFQDGTTQRVRTTLEVVDLGRAAIAEAAE</sequence>